<dbReference type="CDD" id="cd23784">
    <property type="entry name" value="RWD_Spc25"/>
    <property type="match status" value="1"/>
</dbReference>
<comment type="subunit">
    <text evidence="9">Component of the NDC80 complex.</text>
</comment>
<evidence type="ECO:0000256" key="5">
    <source>
        <dbReference type="ARBA" id="ARBA00022776"/>
    </source>
</evidence>
<dbReference type="FunFam" id="3.30.457.50:FF:000001">
    <property type="entry name" value="Probable kinetochore protein spc25"/>
    <property type="match status" value="1"/>
</dbReference>
<comment type="similarity">
    <text evidence="2 9">Belongs to the SPC25 family.</text>
</comment>
<keyword evidence="5 9" id="KW-0498">Mitosis</keyword>
<keyword evidence="14" id="KW-1185">Reference proteome</keyword>
<dbReference type="PANTHER" id="PTHR14281:SF0">
    <property type="entry name" value="KINETOCHORE PROTEIN SPC25"/>
    <property type="match status" value="1"/>
</dbReference>
<dbReference type="InterPro" id="IPR045143">
    <property type="entry name" value="Spc25"/>
</dbReference>
<dbReference type="GO" id="GO:0007059">
    <property type="term" value="P:chromosome segregation"/>
    <property type="evidence" value="ECO:0007669"/>
    <property type="project" value="InterPro"/>
</dbReference>
<protein>
    <recommendedName>
        <fullName evidence="9">Kinetochore protein SPC25</fullName>
    </recommendedName>
</protein>
<evidence type="ECO:0000256" key="7">
    <source>
        <dbReference type="ARBA" id="ARBA00023306"/>
    </source>
</evidence>
<keyword evidence="4 9" id="KW-0132">Cell division</keyword>
<keyword evidence="9" id="KW-0995">Kinetochore</keyword>
<accession>A0AAE1MJQ5</accession>
<evidence type="ECO:0000256" key="10">
    <source>
        <dbReference type="SAM" id="Coils"/>
    </source>
</evidence>
<organism evidence="13 14">
    <name type="scientific">Acacia crassicarpa</name>
    <name type="common">northern wattle</name>
    <dbReference type="NCBI Taxonomy" id="499986"/>
    <lineage>
        <taxon>Eukaryota</taxon>
        <taxon>Viridiplantae</taxon>
        <taxon>Streptophyta</taxon>
        <taxon>Embryophyta</taxon>
        <taxon>Tracheophyta</taxon>
        <taxon>Spermatophyta</taxon>
        <taxon>Magnoliopsida</taxon>
        <taxon>eudicotyledons</taxon>
        <taxon>Gunneridae</taxon>
        <taxon>Pentapetalae</taxon>
        <taxon>rosids</taxon>
        <taxon>fabids</taxon>
        <taxon>Fabales</taxon>
        <taxon>Fabaceae</taxon>
        <taxon>Caesalpinioideae</taxon>
        <taxon>mimosoid clade</taxon>
        <taxon>Acacieae</taxon>
        <taxon>Acacia</taxon>
    </lineage>
</organism>
<keyword evidence="3 9" id="KW-0158">Chromosome</keyword>
<gene>
    <name evidence="13" type="ORF">QN277_025557</name>
</gene>
<evidence type="ECO:0000256" key="9">
    <source>
        <dbReference type="RuleBase" id="RU367150"/>
    </source>
</evidence>
<evidence type="ECO:0000256" key="1">
    <source>
        <dbReference type="ARBA" id="ARBA00004584"/>
    </source>
</evidence>
<evidence type="ECO:0000313" key="14">
    <source>
        <dbReference type="Proteomes" id="UP001293593"/>
    </source>
</evidence>
<sequence length="310" mass="34866">MAESVRKKMESGRLNCDTEIPVLQHKIDVFSSSYRESLESLRARSQETAQYQAKLEDTKAKLREAEADLVKALGVKTRKEAKRMALMDAIASAKTRVEDLKSSVQKQISKNNEYAAILYQQSPASEETMNGSTERKDEILAAISWYNTVLGFHVEGGRGVKFTFKNIDPSNPNEECFFTIRHENDTYTLLNCEPSLKGMEELIRELNKTNGLFKYVRVMRRKFQEAVHGSVASLNFEHQESAIISTSAPDLSISSFRSDSPTKKNENQVQPTKVERPSKKQSLGRRAISAALSPGSASSVRQSPRLRARK</sequence>
<dbReference type="AlphaFoldDB" id="A0AAE1MJQ5"/>
<dbReference type="GO" id="GO:0031262">
    <property type="term" value="C:Ndc80 complex"/>
    <property type="evidence" value="ECO:0007669"/>
    <property type="project" value="InterPro"/>
</dbReference>
<comment type="caution">
    <text evidence="13">The sequence shown here is derived from an EMBL/GenBank/DDBJ whole genome shotgun (WGS) entry which is preliminary data.</text>
</comment>
<proteinExistence type="inferred from homology"/>
<evidence type="ECO:0000256" key="2">
    <source>
        <dbReference type="ARBA" id="ARBA00006379"/>
    </source>
</evidence>
<dbReference type="Pfam" id="PF08234">
    <property type="entry name" value="Spindle_Spc25"/>
    <property type="match status" value="1"/>
</dbReference>
<evidence type="ECO:0000256" key="8">
    <source>
        <dbReference type="ARBA" id="ARBA00023328"/>
    </source>
</evidence>
<dbReference type="Gene3D" id="3.30.457.50">
    <property type="entry name" value="Chromosome segregation protein Spc25"/>
    <property type="match status" value="1"/>
</dbReference>
<comment type="function">
    <text evidence="9">Acts as a component of the essential kinetochore-associated NDC80 complex, which is required for chromosome segregation and spindle checkpoint activity.</text>
</comment>
<comment type="subcellular location">
    <subcellularLocation>
        <location evidence="1">Chromosome</location>
        <location evidence="1">Centromere</location>
    </subcellularLocation>
    <subcellularLocation>
        <location evidence="9">Nucleus</location>
    </subcellularLocation>
    <subcellularLocation>
        <location evidence="9">Chromosome</location>
        <location evidence="9">Centromere</location>
        <location evidence="9">Kinetochore</location>
    </subcellularLocation>
</comment>
<reference evidence="13" key="1">
    <citation type="submission" date="2023-10" db="EMBL/GenBank/DDBJ databases">
        <title>Chromosome-level genome of the transformable northern wattle, Acacia crassicarpa.</title>
        <authorList>
            <person name="Massaro I."/>
            <person name="Sinha N.R."/>
            <person name="Poethig S."/>
            <person name="Leichty A.R."/>
        </authorList>
    </citation>
    <scope>NUCLEOTIDE SEQUENCE</scope>
    <source>
        <strain evidence="13">Acra3RX</strain>
        <tissue evidence="13">Leaf</tissue>
    </source>
</reference>
<evidence type="ECO:0000256" key="6">
    <source>
        <dbReference type="ARBA" id="ARBA00023054"/>
    </source>
</evidence>
<evidence type="ECO:0000256" key="11">
    <source>
        <dbReference type="SAM" id="MobiDB-lite"/>
    </source>
</evidence>
<feature type="coiled-coil region" evidence="10">
    <location>
        <begin position="48"/>
        <end position="75"/>
    </location>
</feature>
<dbReference type="PANTHER" id="PTHR14281">
    <property type="entry name" value="KINETOCHORE PROTEIN SPC25-RELATED"/>
    <property type="match status" value="1"/>
</dbReference>
<dbReference type="GO" id="GO:0051301">
    <property type="term" value="P:cell division"/>
    <property type="evidence" value="ECO:0007669"/>
    <property type="project" value="UniProtKB-UniRule"/>
</dbReference>
<dbReference type="GO" id="GO:0005634">
    <property type="term" value="C:nucleus"/>
    <property type="evidence" value="ECO:0007669"/>
    <property type="project" value="UniProtKB-SubCell"/>
</dbReference>
<dbReference type="Proteomes" id="UP001293593">
    <property type="component" value="Unassembled WGS sequence"/>
</dbReference>
<dbReference type="EMBL" id="JAWXYG010000008">
    <property type="protein sequence ID" value="KAK4264368.1"/>
    <property type="molecule type" value="Genomic_DNA"/>
</dbReference>
<feature type="region of interest" description="Disordered" evidence="11">
    <location>
        <begin position="254"/>
        <end position="310"/>
    </location>
</feature>
<name>A0AAE1MJQ5_9FABA</name>
<feature type="domain" description="Chromosome segregation protein Spc25 C-terminal" evidence="12">
    <location>
        <begin position="157"/>
        <end position="224"/>
    </location>
</feature>
<evidence type="ECO:0000256" key="4">
    <source>
        <dbReference type="ARBA" id="ARBA00022618"/>
    </source>
</evidence>
<keyword evidence="7 9" id="KW-0131">Cell cycle</keyword>
<evidence type="ECO:0000313" key="13">
    <source>
        <dbReference type="EMBL" id="KAK4264368.1"/>
    </source>
</evidence>
<keyword evidence="6 10" id="KW-0175">Coiled coil</keyword>
<evidence type="ECO:0000256" key="3">
    <source>
        <dbReference type="ARBA" id="ARBA00022454"/>
    </source>
</evidence>
<evidence type="ECO:0000259" key="12">
    <source>
        <dbReference type="Pfam" id="PF08234"/>
    </source>
</evidence>
<keyword evidence="8 9" id="KW-0137">Centromere</keyword>
<keyword evidence="9" id="KW-0539">Nucleus</keyword>
<dbReference type="InterPro" id="IPR013255">
    <property type="entry name" value="Spc25_C"/>
</dbReference>